<evidence type="ECO:0000256" key="16">
    <source>
        <dbReference type="SAM" id="SignalP"/>
    </source>
</evidence>
<dbReference type="GO" id="GO:0046872">
    <property type="term" value="F:metal ion binding"/>
    <property type="evidence" value="ECO:0007669"/>
    <property type="project" value="UniProtKB-KW"/>
</dbReference>
<evidence type="ECO:0000256" key="5">
    <source>
        <dbReference type="ARBA" id="ARBA00022729"/>
    </source>
</evidence>
<dbReference type="PANTHER" id="PTHR33353:SF10">
    <property type="entry name" value="ENDO-BETA-1,4-GLUCANASE D"/>
    <property type="match status" value="1"/>
</dbReference>
<keyword evidence="7" id="KW-0560">Oxidoreductase</keyword>
<dbReference type="EC" id="1.14.99.56" evidence="15"/>
<dbReference type="AlphaFoldDB" id="A0A9W8NED7"/>
<evidence type="ECO:0000313" key="19">
    <source>
        <dbReference type="Proteomes" id="UP001148614"/>
    </source>
</evidence>
<comment type="cofactor">
    <cofactor evidence="1">
        <name>Cu(2+)</name>
        <dbReference type="ChEBI" id="CHEBI:29036"/>
    </cofactor>
</comment>
<dbReference type="GO" id="GO:0030245">
    <property type="term" value="P:cellulose catabolic process"/>
    <property type="evidence" value="ECO:0007669"/>
    <property type="project" value="UniProtKB-KW"/>
</dbReference>
<protein>
    <recommendedName>
        <fullName evidence="15">lytic cellulose monooxygenase (C4-dehydrogenating)</fullName>
        <ecNumber evidence="15">1.14.99.56</ecNumber>
    </recommendedName>
</protein>
<dbReference type="GO" id="GO:0004497">
    <property type="term" value="F:monooxygenase activity"/>
    <property type="evidence" value="ECO:0007669"/>
    <property type="project" value="UniProtKB-KW"/>
</dbReference>
<dbReference type="Proteomes" id="UP001148614">
    <property type="component" value="Unassembled WGS sequence"/>
</dbReference>
<evidence type="ECO:0000256" key="7">
    <source>
        <dbReference type="ARBA" id="ARBA00023002"/>
    </source>
</evidence>
<dbReference type="EMBL" id="JANPWZ010000809">
    <property type="protein sequence ID" value="KAJ3571876.1"/>
    <property type="molecule type" value="Genomic_DNA"/>
</dbReference>
<evidence type="ECO:0000256" key="3">
    <source>
        <dbReference type="ARBA" id="ARBA00022525"/>
    </source>
</evidence>
<dbReference type="GO" id="GO:0005576">
    <property type="term" value="C:extracellular region"/>
    <property type="evidence" value="ECO:0007669"/>
    <property type="project" value="UniProtKB-SubCell"/>
</dbReference>
<comment type="subcellular location">
    <subcellularLocation>
        <location evidence="2">Secreted</location>
    </subcellularLocation>
</comment>
<evidence type="ECO:0000256" key="2">
    <source>
        <dbReference type="ARBA" id="ARBA00004613"/>
    </source>
</evidence>
<name>A0A9W8NED7_9PEZI</name>
<gene>
    <name evidence="18" type="ORF">NPX13_g5230</name>
</gene>
<evidence type="ECO:0000256" key="13">
    <source>
        <dbReference type="ARBA" id="ARBA00044502"/>
    </source>
</evidence>
<evidence type="ECO:0000256" key="9">
    <source>
        <dbReference type="ARBA" id="ARBA00023033"/>
    </source>
</evidence>
<keyword evidence="8" id="KW-0186">Copper</keyword>
<evidence type="ECO:0000256" key="10">
    <source>
        <dbReference type="ARBA" id="ARBA00023157"/>
    </source>
</evidence>
<accession>A0A9W8NED7</accession>
<sequence length="309" mass="34074">MRPALCGIAAVAILPAVQCHFTFVRVAVNGEWHEPGHNKTSPFVEPATADEGWIGSYHSPTFPQHLPDSVRCGRDSFAHAADTDVLTVKAGDTLELAHTRVEPNNWKENQWYNCPDGRGSCDPDGTQYASPYMEFAHPGPVVAHLSQVPDGLDVHEYDGSGEWVKIYTLGYEFHNNDPTRMVFKAHNWTGIPGRIIFDIPSQTPSGEYLLRVDLIWAYYKVDYQVPGGYTQLYPSCVQLKVESAVEGSLPTPGIKIPEDLCQTCTGMQTGGGMYSGQGAPDENYTYPGGLQWDGEKMFEVKPPIPPIQS</sequence>
<keyword evidence="19" id="KW-1185">Reference proteome</keyword>
<dbReference type="Gene3D" id="2.70.50.70">
    <property type="match status" value="1"/>
</dbReference>
<evidence type="ECO:0000256" key="15">
    <source>
        <dbReference type="ARBA" id="ARBA00047174"/>
    </source>
</evidence>
<keyword evidence="11" id="KW-0119">Carbohydrate metabolism</keyword>
<evidence type="ECO:0000256" key="14">
    <source>
        <dbReference type="ARBA" id="ARBA00045077"/>
    </source>
</evidence>
<keyword evidence="10" id="KW-1015">Disulfide bond</keyword>
<comment type="caution">
    <text evidence="18">The sequence shown here is derived from an EMBL/GenBank/DDBJ whole genome shotgun (WGS) entry which is preliminary data.</text>
</comment>
<dbReference type="Pfam" id="PF03443">
    <property type="entry name" value="AA9"/>
    <property type="match status" value="1"/>
</dbReference>
<comment type="similarity">
    <text evidence="13">Belongs to the polysaccharide monooxygenase AA9 family.</text>
</comment>
<evidence type="ECO:0000256" key="6">
    <source>
        <dbReference type="ARBA" id="ARBA00023001"/>
    </source>
</evidence>
<reference evidence="18" key="1">
    <citation type="submission" date="2022-07" db="EMBL/GenBank/DDBJ databases">
        <title>Genome Sequence of Xylaria arbuscula.</title>
        <authorList>
            <person name="Buettner E."/>
        </authorList>
    </citation>
    <scope>NUCLEOTIDE SEQUENCE</scope>
    <source>
        <strain evidence="18">VT107</strain>
    </source>
</reference>
<feature type="domain" description="Auxiliary Activity family 9 catalytic" evidence="17">
    <location>
        <begin position="20"/>
        <end position="262"/>
    </location>
</feature>
<dbReference type="PANTHER" id="PTHR33353">
    <property type="entry name" value="PUTATIVE (AFU_ORTHOLOGUE AFUA_1G12560)-RELATED"/>
    <property type="match status" value="1"/>
</dbReference>
<evidence type="ECO:0000256" key="11">
    <source>
        <dbReference type="ARBA" id="ARBA00023277"/>
    </source>
</evidence>
<feature type="signal peptide" evidence="16">
    <location>
        <begin position="1"/>
        <end position="19"/>
    </location>
</feature>
<evidence type="ECO:0000256" key="1">
    <source>
        <dbReference type="ARBA" id="ARBA00001973"/>
    </source>
</evidence>
<organism evidence="18 19">
    <name type="scientific">Xylaria arbuscula</name>
    <dbReference type="NCBI Taxonomy" id="114810"/>
    <lineage>
        <taxon>Eukaryota</taxon>
        <taxon>Fungi</taxon>
        <taxon>Dikarya</taxon>
        <taxon>Ascomycota</taxon>
        <taxon>Pezizomycotina</taxon>
        <taxon>Sordariomycetes</taxon>
        <taxon>Xylariomycetidae</taxon>
        <taxon>Xylariales</taxon>
        <taxon>Xylariaceae</taxon>
        <taxon>Xylaria</taxon>
    </lineage>
</organism>
<keyword evidence="12" id="KW-0624">Polysaccharide degradation</keyword>
<dbReference type="InterPro" id="IPR049892">
    <property type="entry name" value="AA9"/>
</dbReference>
<keyword evidence="3" id="KW-0964">Secreted</keyword>
<keyword evidence="5 16" id="KW-0732">Signal</keyword>
<evidence type="ECO:0000256" key="8">
    <source>
        <dbReference type="ARBA" id="ARBA00023008"/>
    </source>
</evidence>
<evidence type="ECO:0000313" key="18">
    <source>
        <dbReference type="EMBL" id="KAJ3571876.1"/>
    </source>
</evidence>
<feature type="chain" id="PRO_5040872418" description="lytic cellulose monooxygenase (C4-dehydrogenating)" evidence="16">
    <location>
        <begin position="20"/>
        <end position="309"/>
    </location>
</feature>
<dbReference type="InterPro" id="IPR005103">
    <property type="entry name" value="AA9_LPMO"/>
</dbReference>
<evidence type="ECO:0000256" key="12">
    <source>
        <dbReference type="ARBA" id="ARBA00023326"/>
    </source>
</evidence>
<keyword evidence="4" id="KW-0479">Metal-binding</keyword>
<evidence type="ECO:0000256" key="4">
    <source>
        <dbReference type="ARBA" id="ARBA00022723"/>
    </source>
</evidence>
<proteinExistence type="inferred from homology"/>
<evidence type="ECO:0000259" key="17">
    <source>
        <dbReference type="Pfam" id="PF03443"/>
    </source>
</evidence>
<keyword evidence="9" id="KW-0503">Monooxygenase</keyword>
<keyword evidence="6" id="KW-0136">Cellulose degradation</keyword>
<comment type="catalytic activity">
    <reaction evidence="14">
        <text>[(1-&gt;4)-beta-D-glucosyl]n+m + reduced acceptor + O2 = 4-dehydro-beta-D-glucosyl-[(1-&gt;4)-beta-D-glucosyl]n-1 + [(1-&gt;4)-beta-D-glucosyl]m + acceptor + H2O.</text>
        <dbReference type="EC" id="1.14.99.56"/>
    </reaction>
</comment>